<sequence length="128" mass="13689">MKRIIPSCLPLLLSGCTPTASTTAPNRQITVVGYGRVSAYPDQAEITVQVAFTRPRLKEAAAEVQAVIGQVSGVVKPFIRTAQDLRTSTVSTTVEMELYGKGMGGRSFRLTPELMEYAGAAQTVVALE</sequence>
<keyword evidence="3" id="KW-1185">Reference proteome</keyword>
<comment type="caution">
    <text evidence="2">The sequence shown here is derived from an EMBL/GenBank/DDBJ whole genome shotgun (WGS) entry which is preliminary data.</text>
</comment>
<dbReference type="Gene3D" id="3.30.110.170">
    <property type="entry name" value="Protein of unknown function (DUF541), domain 1"/>
    <property type="match status" value="1"/>
</dbReference>
<protein>
    <submittedName>
        <fullName evidence="2">Uncharacterized protein YggE</fullName>
    </submittedName>
</protein>
<dbReference type="Gene3D" id="3.30.70.2970">
    <property type="entry name" value="Protein of unknown function (DUF541), domain 2"/>
    <property type="match status" value="1"/>
</dbReference>
<dbReference type="Pfam" id="PF04402">
    <property type="entry name" value="SIMPL"/>
    <property type="match status" value="1"/>
</dbReference>
<evidence type="ECO:0000256" key="1">
    <source>
        <dbReference type="SAM" id="SignalP"/>
    </source>
</evidence>
<dbReference type="AlphaFoldDB" id="A0A7W9T2Y6"/>
<feature type="chain" id="PRO_5031501536" evidence="1">
    <location>
        <begin position="21"/>
        <end position="128"/>
    </location>
</feature>
<gene>
    <name evidence="2" type="ORF">HNQ93_003490</name>
</gene>
<keyword evidence="1" id="KW-0732">Signal</keyword>
<evidence type="ECO:0000313" key="2">
    <source>
        <dbReference type="EMBL" id="MBB6060616.1"/>
    </source>
</evidence>
<feature type="signal peptide" evidence="1">
    <location>
        <begin position="1"/>
        <end position="20"/>
    </location>
</feature>
<reference evidence="2 3" key="1">
    <citation type="submission" date="2020-08" db="EMBL/GenBank/DDBJ databases">
        <title>Genomic Encyclopedia of Type Strains, Phase IV (KMG-IV): sequencing the most valuable type-strain genomes for metagenomic binning, comparative biology and taxonomic classification.</title>
        <authorList>
            <person name="Goeker M."/>
        </authorList>
    </citation>
    <scope>NUCLEOTIDE SEQUENCE [LARGE SCALE GENOMIC DNA]</scope>
    <source>
        <strain evidence="2 3">DSM 26718</strain>
    </source>
</reference>
<proteinExistence type="predicted"/>
<dbReference type="PROSITE" id="PS51257">
    <property type="entry name" value="PROKAR_LIPOPROTEIN"/>
    <property type="match status" value="1"/>
</dbReference>
<organism evidence="2 3">
    <name type="scientific">Hymenobacter luteus</name>
    <dbReference type="NCBI Taxonomy" id="1411122"/>
    <lineage>
        <taxon>Bacteria</taxon>
        <taxon>Pseudomonadati</taxon>
        <taxon>Bacteroidota</taxon>
        <taxon>Cytophagia</taxon>
        <taxon>Cytophagales</taxon>
        <taxon>Hymenobacteraceae</taxon>
        <taxon>Hymenobacter</taxon>
    </lineage>
</organism>
<dbReference type="InterPro" id="IPR007497">
    <property type="entry name" value="SIMPL/DUF541"/>
</dbReference>
<name>A0A7W9T2Y6_9BACT</name>
<dbReference type="EMBL" id="JACHGG010000005">
    <property type="protein sequence ID" value="MBB6060616.1"/>
    <property type="molecule type" value="Genomic_DNA"/>
</dbReference>
<accession>A0A7W9T2Y6</accession>
<evidence type="ECO:0000313" key="3">
    <source>
        <dbReference type="Proteomes" id="UP000532746"/>
    </source>
</evidence>
<dbReference type="RefSeq" id="WP_183404682.1">
    <property type="nucleotide sequence ID" value="NZ_JACHGG010000005.1"/>
</dbReference>
<dbReference type="Proteomes" id="UP000532746">
    <property type="component" value="Unassembled WGS sequence"/>
</dbReference>